<comment type="caution">
    <text evidence="1">The sequence shown here is derived from an EMBL/GenBank/DDBJ whole genome shotgun (WGS) entry which is preliminary data.</text>
</comment>
<proteinExistence type="predicted"/>
<organism evidence="1">
    <name type="scientific">marine sediment metagenome</name>
    <dbReference type="NCBI Taxonomy" id="412755"/>
    <lineage>
        <taxon>unclassified sequences</taxon>
        <taxon>metagenomes</taxon>
        <taxon>ecological metagenomes</taxon>
    </lineage>
</organism>
<reference evidence="1" key="1">
    <citation type="journal article" date="2014" name="Front. Microbiol.">
        <title>High frequency of phylogenetically diverse reductive dehalogenase-homologous genes in deep subseafloor sedimentary metagenomes.</title>
        <authorList>
            <person name="Kawai M."/>
            <person name="Futagami T."/>
            <person name="Toyoda A."/>
            <person name="Takaki Y."/>
            <person name="Nishi S."/>
            <person name="Hori S."/>
            <person name="Arai W."/>
            <person name="Tsubouchi T."/>
            <person name="Morono Y."/>
            <person name="Uchiyama I."/>
            <person name="Ito T."/>
            <person name="Fujiyama A."/>
            <person name="Inagaki F."/>
            <person name="Takami H."/>
        </authorList>
    </citation>
    <scope>NUCLEOTIDE SEQUENCE</scope>
    <source>
        <strain evidence="1">Expedition CK06-06</strain>
    </source>
</reference>
<dbReference type="EMBL" id="BART01032661">
    <property type="protein sequence ID" value="GAH13343.1"/>
    <property type="molecule type" value="Genomic_DNA"/>
</dbReference>
<name>X1EXJ8_9ZZZZ</name>
<evidence type="ECO:0000313" key="1">
    <source>
        <dbReference type="EMBL" id="GAH13343.1"/>
    </source>
</evidence>
<protein>
    <submittedName>
        <fullName evidence="1">Uncharacterized protein</fullName>
    </submittedName>
</protein>
<dbReference type="AlphaFoldDB" id="X1EXJ8"/>
<feature type="non-terminal residue" evidence="1">
    <location>
        <position position="44"/>
    </location>
</feature>
<accession>X1EXJ8</accession>
<sequence length="44" mass="5059">MIKPEELTYMGEPLIQLAIDELRQAVCQLYQLYLDGGKTIEDIC</sequence>
<gene>
    <name evidence="1" type="ORF">S01H4_56375</name>
</gene>